<dbReference type="InterPro" id="IPR051214">
    <property type="entry name" value="GH32_Enzymes"/>
</dbReference>
<proteinExistence type="inferred from homology"/>
<dbReference type="NCBIfam" id="TIGR01322">
    <property type="entry name" value="scrB_fam"/>
    <property type="match status" value="1"/>
</dbReference>
<comment type="caution">
    <text evidence="13">The sequence shown here is derived from an EMBL/GenBank/DDBJ whole genome shotgun (WGS) entry which is preliminary data.</text>
</comment>
<dbReference type="SMART" id="SM00640">
    <property type="entry name" value="Glyco_32"/>
    <property type="match status" value="1"/>
</dbReference>
<dbReference type="PROSITE" id="PS00609">
    <property type="entry name" value="GLYCOSYL_HYDROL_F32"/>
    <property type="match status" value="1"/>
</dbReference>
<evidence type="ECO:0000259" key="12">
    <source>
        <dbReference type="Pfam" id="PF08244"/>
    </source>
</evidence>
<dbReference type="InterPro" id="IPR013320">
    <property type="entry name" value="ConA-like_dom_sf"/>
</dbReference>
<evidence type="ECO:0000256" key="7">
    <source>
        <dbReference type="ARBA" id="ARBA00033367"/>
    </source>
</evidence>
<dbReference type="EMBL" id="QGTZ01000013">
    <property type="protein sequence ID" value="PWW35082.1"/>
    <property type="molecule type" value="Genomic_DNA"/>
</dbReference>
<comment type="catalytic activity">
    <reaction evidence="8">
        <text>Hydrolysis of terminal non-reducing beta-D-fructofuranoside residues in beta-D-fructofuranosides.</text>
        <dbReference type="EC" id="3.2.1.26"/>
    </reaction>
</comment>
<evidence type="ECO:0000313" key="14">
    <source>
        <dbReference type="Proteomes" id="UP000247078"/>
    </source>
</evidence>
<feature type="region of interest" description="Disordered" evidence="10">
    <location>
        <begin position="1"/>
        <end position="51"/>
    </location>
</feature>
<dbReference type="Pfam" id="PF08244">
    <property type="entry name" value="Glyco_hydro_32C"/>
    <property type="match status" value="1"/>
</dbReference>
<dbReference type="GO" id="GO:0005985">
    <property type="term" value="P:sucrose metabolic process"/>
    <property type="evidence" value="ECO:0007669"/>
    <property type="project" value="UniProtKB-UniPathway"/>
</dbReference>
<dbReference type="PANTHER" id="PTHR43101">
    <property type="entry name" value="BETA-FRUCTOSIDASE"/>
    <property type="match status" value="1"/>
</dbReference>
<dbReference type="InterPro" id="IPR018053">
    <property type="entry name" value="Glyco_hydro_32_AS"/>
</dbReference>
<dbReference type="InterPro" id="IPR023296">
    <property type="entry name" value="Glyco_hydro_beta-prop_sf"/>
</dbReference>
<organism evidence="13 14">
    <name type="scientific">Paenibacillus pabuli</name>
    <dbReference type="NCBI Taxonomy" id="1472"/>
    <lineage>
        <taxon>Bacteria</taxon>
        <taxon>Bacillati</taxon>
        <taxon>Bacillota</taxon>
        <taxon>Bacilli</taxon>
        <taxon>Bacillales</taxon>
        <taxon>Paenibacillaceae</taxon>
        <taxon>Paenibacillus</taxon>
    </lineage>
</organism>
<keyword evidence="5 8" id="KW-0378">Hydrolase</keyword>
<dbReference type="AlphaFoldDB" id="A0A855Y1R5"/>
<evidence type="ECO:0000256" key="1">
    <source>
        <dbReference type="ARBA" id="ARBA00004914"/>
    </source>
</evidence>
<dbReference type="Pfam" id="PF00251">
    <property type="entry name" value="Glyco_hydro_32N"/>
    <property type="match status" value="1"/>
</dbReference>
<comment type="subcellular location">
    <subcellularLocation>
        <location evidence="9">Cytoplasm</location>
    </subcellularLocation>
</comment>
<feature type="domain" description="Glycosyl hydrolase family 32 N-terminal" evidence="11">
    <location>
        <begin position="81"/>
        <end position="385"/>
    </location>
</feature>
<evidence type="ECO:0000256" key="9">
    <source>
        <dbReference type="RuleBase" id="RU365015"/>
    </source>
</evidence>
<name>A0A855Y1R5_9BACL</name>
<evidence type="ECO:0000313" key="13">
    <source>
        <dbReference type="EMBL" id="PWW35082.1"/>
    </source>
</evidence>
<dbReference type="SUPFAM" id="SSF49899">
    <property type="entry name" value="Concanavalin A-like lectins/glucanases"/>
    <property type="match status" value="1"/>
</dbReference>
<accession>A0A855Y1R5</accession>
<keyword evidence="9" id="KW-0119">Carbohydrate metabolism</keyword>
<dbReference type="CDD" id="cd08996">
    <property type="entry name" value="GH32_FFase"/>
    <property type="match status" value="1"/>
</dbReference>
<dbReference type="GO" id="GO:0005737">
    <property type="term" value="C:cytoplasm"/>
    <property type="evidence" value="ECO:0007669"/>
    <property type="project" value="UniProtKB-SubCell"/>
</dbReference>
<evidence type="ECO:0000256" key="8">
    <source>
        <dbReference type="RuleBase" id="RU362110"/>
    </source>
</evidence>
<dbReference type="RefSeq" id="WP_110001566.1">
    <property type="nucleotide sequence ID" value="NZ_QGTZ01000013.1"/>
</dbReference>
<evidence type="ECO:0000256" key="4">
    <source>
        <dbReference type="ARBA" id="ARBA00019623"/>
    </source>
</evidence>
<dbReference type="InterPro" id="IPR001362">
    <property type="entry name" value="Glyco_hydro_32"/>
</dbReference>
<dbReference type="InterPro" id="IPR013189">
    <property type="entry name" value="Glyco_hydro_32_C"/>
</dbReference>
<dbReference type="Gene3D" id="2.60.120.560">
    <property type="entry name" value="Exo-inulinase, domain 1"/>
    <property type="match status" value="1"/>
</dbReference>
<protein>
    <recommendedName>
        <fullName evidence="4 8">Sucrose-6-phosphate hydrolase</fullName>
        <ecNumber evidence="3 8">3.2.1.26</ecNumber>
    </recommendedName>
    <alternativeName>
        <fullName evidence="7 9">Invertase</fullName>
    </alternativeName>
</protein>
<keyword evidence="9" id="KW-0963">Cytoplasm</keyword>
<gene>
    <name evidence="13" type="ORF">DET56_11386</name>
</gene>
<dbReference type="InterPro" id="IPR013148">
    <property type="entry name" value="Glyco_hydro_32_N"/>
</dbReference>
<comment type="function">
    <text evidence="9">Enables the bacterium to metabolize sucrose as a sole carbon source.</text>
</comment>
<comment type="pathway">
    <text evidence="1 9">Glycan biosynthesis; sucrose metabolism.</text>
</comment>
<evidence type="ECO:0000259" key="11">
    <source>
        <dbReference type="Pfam" id="PF00251"/>
    </source>
</evidence>
<dbReference type="UniPathway" id="UPA00238"/>
<dbReference type="PANTHER" id="PTHR43101:SF1">
    <property type="entry name" value="BETA-FRUCTOSIDASE"/>
    <property type="match status" value="1"/>
</dbReference>
<feature type="domain" description="Glycosyl hydrolase family 32 C-terminal" evidence="12">
    <location>
        <begin position="392"/>
        <end position="535"/>
    </location>
</feature>
<comment type="similarity">
    <text evidence="2 8">Belongs to the glycosyl hydrolase 32 family.</text>
</comment>
<evidence type="ECO:0000256" key="5">
    <source>
        <dbReference type="ARBA" id="ARBA00022801"/>
    </source>
</evidence>
<dbReference type="InterPro" id="IPR006232">
    <property type="entry name" value="Suc6P_hydrolase"/>
</dbReference>
<evidence type="ECO:0000256" key="3">
    <source>
        <dbReference type="ARBA" id="ARBA00012758"/>
    </source>
</evidence>
<dbReference type="Gene3D" id="2.115.10.20">
    <property type="entry name" value="Glycosyl hydrolase domain, family 43"/>
    <property type="match status" value="1"/>
</dbReference>
<evidence type="ECO:0000256" key="2">
    <source>
        <dbReference type="ARBA" id="ARBA00009902"/>
    </source>
</evidence>
<reference evidence="13 14" key="1">
    <citation type="submission" date="2018-05" db="EMBL/GenBank/DDBJ databases">
        <title>Freshwater and sediment microbial communities from various areas in North America, analyzing microbe dynamics in response to fracking.</title>
        <authorList>
            <person name="Lamendella R."/>
        </authorList>
    </citation>
    <scope>NUCLEOTIDE SEQUENCE [LARGE SCALE GENOMIC DNA]</scope>
    <source>
        <strain evidence="13 14">DB-3</strain>
    </source>
</reference>
<feature type="compositionally biased region" description="Polar residues" evidence="10">
    <location>
        <begin position="1"/>
        <end position="10"/>
    </location>
</feature>
<dbReference type="GO" id="GO:0004564">
    <property type="term" value="F:beta-fructofuranosidase activity"/>
    <property type="evidence" value="ECO:0007669"/>
    <property type="project" value="UniProtKB-EC"/>
</dbReference>
<dbReference type="SUPFAM" id="SSF75005">
    <property type="entry name" value="Arabinanase/levansucrase/invertase"/>
    <property type="match status" value="1"/>
</dbReference>
<sequence>MNQEPNVRQETNIKKHSDINKGSQIKTNLDLKQKSNYEQESDGALPDTQPQTQESYTLARADVYIQEHRKQVNPTYRMAYHLMPEVGWMNDPNGFVYYNGMYHMFYQHYPYAPVWGPMHWGHAVSHDLVTWSHLPVALAPDQSYDSGGCFSGSAIVQEGKLLLMYTGHVVTGPDKDNDYRQTQNIAASDNGVDFVKSALNPVIRLDQIPKHTSPKDFRDPKVFERNGVYYCVLGSNDTEGGGLILLYRSTNLQQWSYVNILAQSDGTLGDNWECPDLFSLGGRDILIMSPQRMPAQMDNYRNLHSTVYMIGTLDESRGVLEYEQYHPLDYGFDFYAPQTTDDEQGRRIMVAWMETWETDIPTQQGHHWAGAMTLPREIVLKGERLFFLPVPELEQYRSDEVEQHDIRLDGTRDLGMEGDRYELFAVFEADRADQFGLKLRKGEGEETVISYQVGQRRLCLNRDHAGAGPGGERAAEVQLHDGRLELRIFVDVSSIEVFIQGGEKVMTARIYPGPESTGITAFSSGECTLTEVRKWDLKV</sequence>
<keyword evidence="6 8" id="KW-0326">Glycosidase</keyword>
<dbReference type="EC" id="3.2.1.26" evidence="3 8"/>
<evidence type="ECO:0000256" key="10">
    <source>
        <dbReference type="SAM" id="MobiDB-lite"/>
    </source>
</evidence>
<dbReference type="Proteomes" id="UP000247078">
    <property type="component" value="Unassembled WGS sequence"/>
</dbReference>
<evidence type="ECO:0000256" key="6">
    <source>
        <dbReference type="ARBA" id="ARBA00023295"/>
    </source>
</evidence>